<evidence type="ECO:0000256" key="1">
    <source>
        <dbReference type="SAM" id="MobiDB-lite"/>
    </source>
</evidence>
<evidence type="ECO:0000313" key="3">
    <source>
        <dbReference type="Proteomes" id="UP000007015"/>
    </source>
</evidence>
<dbReference type="Gramene" id="BGIOSGA005620-TA">
    <property type="protein sequence ID" value="BGIOSGA005620-PA"/>
    <property type="gene ID" value="BGIOSGA005620"/>
</dbReference>
<accession>B8AIU9</accession>
<evidence type="ECO:0000313" key="2">
    <source>
        <dbReference type="EMBL" id="EEC74009.1"/>
    </source>
</evidence>
<gene>
    <name evidence="2" type="ORF">OsI_08939</name>
</gene>
<keyword evidence="3" id="KW-1185">Reference proteome</keyword>
<dbReference type="EMBL" id="CM000127">
    <property type="protein sequence ID" value="EEC74009.1"/>
    <property type="molecule type" value="Genomic_DNA"/>
</dbReference>
<organism evidence="2 3">
    <name type="scientific">Oryza sativa subsp. indica</name>
    <name type="common">Rice</name>
    <dbReference type="NCBI Taxonomy" id="39946"/>
    <lineage>
        <taxon>Eukaryota</taxon>
        <taxon>Viridiplantae</taxon>
        <taxon>Streptophyta</taxon>
        <taxon>Embryophyta</taxon>
        <taxon>Tracheophyta</taxon>
        <taxon>Spermatophyta</taxon>
        <taxon>Magnoliopsida</taxon>
        <taxon>Liliopsida</taxon>
        <taxon>Poales</taxon>
        <taxon>Poaceae</taxon>
        <taxon>BOP clade</taxon>
        <taxon>Oryzoideae</taxon>
        <taxon>Oryzeae</taxon>
        <taxon>Oryzinae</taxon>
        <taxon>Oryza</taxon>
        <taxon>Oryza sativa</taxon>
    </lineage>
</organism>
<dbReference type="AlphaFoldDB" id="B8AIU9"/>
<protein>
    <submittedName>
        <fullName evidence="2">Uncharacterized protein</fullName>
    </submittedName>
</protein>
<reference evidence="2 3" key="1">
    <citation type="journal article" date="2005" name="PLoS Biol.">
        <title>The genomes of Oryza sativa: a history of duplications.</title>
        <authorList>
            <person name="Yu J."/>
            <person name="Wang J."/>
            <person name="Lin W."/>
            <person name="Li S."/>
            <person name="Li H."/>
            <person name="Zhou J."/>
            <person name="Ni P."/>
            <person name="Dong W."/>
            <person name="Hu S."/>
            <person name="Zeng C."/>
            <person name="Zhang J."/>
            <person name="Zhang Y."/>
            <person name="Li R."/>
            <person name="Xu Z."/>
            <person name="Li S."/>
            <person name="Li X."/>
            <person name="Zheng H."/>
            <person name="Cong L."/>
            <person name="Lin L."/>
            <person name="Yin J."/>
            <person name="Geng J."/>
            <person name="Li G."/>
            <person name="Shi J."/>
            <person name="Liu J."/>
            <person name="Lv H."/>
            <person name="Li J."/>
            <person name="Wang J."/>
            <person name="Deng Y."/>
            <person name="Ran L."/>
            <person name="Shi X."/>
            <person name="Wang X."/>
            <person name="Wu Q."/>
            <person name="Li C."/>
            <person name="Ren X."/>
            <person name="Wang J."/>
            <person name="Wang X."/>
            <person name="Li D."/>
            <person name="Liu D."/>
            <person name="Zhang X."/>
            <person name="Ji Z."/>
            <person name="Zhao W."/>
            <person name="Sun Y."/>
            <person name="Zhang Z."/>
            <person name="Bao J."/>
            <person name="Han Y."/>
            <person name="Dong L."/>
            <person name="Ji J."/>
            <person name="Chen P."/>
            <person name="Wu S."/>
            <person name="Liu J."/>
            <person name="Xiao Y."/>
            <person name="Bu D."/>
            <person name="Tan J."/>
            <person name="Yang L."/>
            <person name="Ye C."/>
            <person name="Zhang J."/>
            <person name="Xu J."/>
            <person name="Zhou Y."/>
            <person name="Yu Y."/>
            <person name="Zhang B."/>
            <person name="Zhuang S."/>
            <person name="Wei H."/>
            <person name="Liu B."/>
            <person name="Lei M."/>
            <person name="Yu H."/>
            <person name="Li Y."/>
            <person name="Xu H."/>
            <person name="Wei S."/>
            <person name="He X."/>
            <person name="Fang L."/>
            <person name="Zhang Z."/>
            <person name="Zhang Y."/>
            <person name="Huang X."/>
            <person name="Su Z."/>
            <person name="Tong W."/>
            <person name="Li J."/>
            <person name="Tong Z."/>
            <person name="Li S."/>
            <person name="Ye J."/>
            <person name="Wang L."/>
            <person name="Fang L."/>
            <person name="Lei T."/>
            <person name="Chen C."/>
            <person name="Chen H."/>
            <person name="Xu Z."/>
            <person name="Li H."/>
            <person name="Huang H."/>
            <person name="Zhang F."/>
            <person name="Xu H."/>
            <person name="Li N."/>
            <person name="Zhao C."/>
            <person name="Li S."/>
            <person name="Dong L."/>
            <person name="Huang Y."/>
            <person name="Li L."/>
            <person name="Xi Y."/>
            <person name="Qi Q."/>
            <person name="Li W."/>
            <person name="Zhang B."/>
            <person name="Hu W."/>
            <person name="Zhang Y."/>
            <person name="Tian X."/>
            <person name="Jiao Y."/>
            <person name="Liang X."/>
            <person name="Jin J."/>
            <person name="Gao L."/>
            <person name="Zheng W."/>
            <person name="Hao B."/>
            <person name="Liu S."/>
            <person name="Wang W."/>
            <person name="Yuan L."/>
            <person name="Cao M."/>
            <person name="McDermott J."/>
            <person name="Samudrala R."/>
            <person name="Wang J."/>
            <person name="Wong G.K."/>
            <person name="Yang H."/>
        </authorList>
    </citation>
    <scope>NUCLEOTIDE SEQUENCE [LARGE SCALE GENOMIC DNA]</scope>
    <source>
        <strain evidence="3">cv. 93-11</strain>
    </source>
</reference>
<feature type="region of interest" description="Disordered" evidence="1">
    <location>
        <begin position="1"/>
        <end position="21"/>
    </location>
</feature>
<sequence>MSAFTLSRRSRGPPAARSIAPRRAATSALRLHITGDVSALRLHASRVGRRPPDPSGRTATSALRLHIAGVVSTLRLHAASPVTRAAGSIRPSRYATASALRLDIASVVSALRLGSSKFSLTETEKTETEFIGLDFFG</sequence>
<dbReference type="Proteomes" id="UP000007015">
    <property type="component" value="Chromosome 2"/>
</dbReference>
<proteinExistence type="predicted"/>
<name>B8AIU9_ORYSI</name>
<feature type="compositionally biased region" description="Low complexity" evidence="1">
    <location>
        <begin position="12"/>
        <end position="21"/>
    </location>
</feature>
<dbReference type="HOGENOM" id="CLU_1868509_0_0_1"/>